<name>A0A3R7MZW4_TRYRA</name>
<dbReference type="RefSeq" id="XP_029234272.1">
    <property type="nucleotide sequence ID" value="XM_029385930.1"/>
</dbReference>
<reference evidence="1 2" key="1">
    <citation type="journal article" date="2018" name="BMC Genomics">
        <title>Genomic comparison of Trypanosoma conorhini and Trypanosoma rangeli to Trypanosoma cruzi strains of high and low virulence.</title>
        <authorList>
            <person name="Bradwell K.R."/>
            <person name="Koparde V.N."/>
            <person name="Matveyev A.V."/>
            <person name="Serrano M.G."/>
            <person name="Alves J.M."/>
            <person name="Parikh H."/>
            <person name="Huang B."/>
            <person name="Lee V."/>
            <person name="Espinosa-Alvarez O."/>
            <person name="Ortiz P.A."/>
            <person name="Costa-Martins A.G."/>
            <person name="Teixeira M.M."/>
            <person name="Buck G.A."/>
        </authorList>
    </citation>
    <scope>NUCLEOTIDE SEQUENCE [LARGE SCALE GENOMIC DNA]</scope>
    <source>
        <strain evidence="1 2">AM80</strain>
    </source>
</reference>
<gene>
    <name evidence="1" type="ORF">TraAM80_09236</name>
</gene>
<evidence type="ECO:0000313" key="2">
    <source>
        <dbReference type="Proteomes" id="UP000283634"/>
    </source>
</evidence>
<dbReference type="Proteomes" id="UP000283634">
    <property type="component" value="Unassembled WGS sequence"/>
</dbReference>
<comment type="caution">
    <text evidence="1">The sequence shown here is derived from an EMBL/GenBank/DDBJ whole genome shotgun (WGS) entry which is preliminary data.</text>
</comment>
<proteinExistence type="predicted"/>
<sequence>MLPFRVYASTSTAARHACRRAGYDRIGRLSLGLGAGCMLPLCLLNGPESLAKISVEPIGRALSILYSQPQVRLFVPAGFREVCELFYRLRHLQDKPSSMGITGPDIKALSRY</sequence>
<protein>
    <submittedName>
        <fullName evidence="1">Uncharacterized protein</fullName>
    </submittedName>
</protein>
<keyword evidence="2" id="KW-1185">Reference proteome</keyword>
<dbReference type="EMBL" id="MKGL01000531">
    <property type="protein sequence ID" value="RNE97722.1"/>
    <property type="molecule type" value="Genomic_DNA"/>
</dbReference>
<dbReference type="AlphaFoldDB" id="A0A3R7MZW4"/>
<accession>A0A3R7MZW4</accession>
<organism evidence="1 2">
    <name type="scientific">Trypanosoma rangeli</name>
    <dbReference type="NCBI Taxonomy" id="5698"/>
    <lineage>
        <taxon>Eukaryota</taxon>
        <taxon>Discoba</taxon>
        <taxon>Euglenozoa</taxon>
        <taxon>Kinetoplastea</taxon>
        <taxon>Metakinetoplastina</taxon>
        <taxon>Trypanosomatida</taxon>
        <taxon>Trypanosomatidae</taxon>
        <taxon>Trypanosoma</taxon>
        <taxon>Herpetosoma</taxon>
    </lineage>
</organism>
<evidence type="ECO:0000313" key="1">
    <source>
        <dbReference type="EMBL" id="RNE97722.1"/>
    </source>
</evidence>
<dbReference type="GeneID" id="40333169"/>